<feature type="region of interest" description="Disordered" evidence="1">
    <location>
        <begin position="210"/>
        <end position="230"/>
    </location>
</feature>
<dbReference type="Proteomes" id="UP000444174">
    <property type="component" value="Unassembled WGS sequence"/>
</dbReference>
<dbReference type="InterPro" id="IPR007730">
    <property type="entry name" value="SPOR-like_dom"/>
</dbReference>
<feature type="compositionally biased region" description="Low complexity" evidence="1">
    <location>
        <begin position="113"/>
        <end position="137"/>
    </location>
</feature>
<dbReference type="InterPro" id="IPR036680">
    <property type="entry name" value="SPOR-like_sf"/>
</dbReference>
<dbReference type="AlphaFoldDB" id="A0A843YKN0"/>
<feature type="domain" description="SPOR" evidence="2">
    <location>
        <begin position="362"/>
        <end position="439"/>
    </location>
</feature>
<dbReference type="EMBL" id="WIBF01000011">
    <property type="protein sequence ID" value="MQQ09964.1"/>
    <property type="molecule type" value="Genomic_DNA"/>
</dbReference>
<reference evidence="3 4" key="1">
    <citation type="submission" date="2019-10" db="EMBL/GenBank/DDBJ databases">
        <title>Epibacterium sp. nov., isolated from seawater.</title>
        <authorList>
            <person name="Zhang X."/>
            <person name="Li N."/>
        </authorList>
    </citation>
    <scope>NUCLEOTIDE SEQUENCE [LARGE SCALE GENOMIC DNA]</scope>
    <source>
        <strain evidence="3 4">SM1979</strain>
    </source>
</reference>
<dbReference type="Gene3D" id="3.30.70.1070">
    <property type="entry name" value="Sporulation related repeat"/>
    <property type="match status" value="1"/>
</dbReference>
<feature type="compositionally biased region" description="Low complexity" evidence="1">
    <location>
        <begin position="149"/>
        <end position="158"/>
    </location>
</feature>
<feature type="region of interest" description="Disordered" evidence="1">
    <location>
        <begin position="295"/>
        <end position="315"/>
    </location>
</feature>
<sequence length="439" mass="46350">MKLTRIIALAIIAGGAFGQDARAQQFRTASPPAELPPSSYQGRQYVDSRGCVYIRAGIDGIVNWVPRVQRNRRQICGFQPTDLAGTAAAPAPARRASAAPELITLPEADRPNATQAAPTAAAAPTVQAAAPTVPATTRKVVAPQKPQRRAPTPVVAAPAPKPDPTPAPQVKRVRRVEAAPLVIQPAPTAKATVRDSACDGLSEVSRQYTNSTGVRCGPQSQSPVSFGPQSSLQLPADTRVLPAHLYSDRQQAAGITPPPGYRTVWEDDRLNPRRAEQDLFPRAAVSEDTPEGFTRVADSLPRFNPNRGVRTAAGDAQTAQVWTDTLPRKLVAKQPARTITVENRSQHTPAQLGFLSSDVSAELAQPLRYVRAASFADPAQAKAAAGRLAASGLPVRMGRASRQGKELKVVLVGPVRGAAAQAALGSVQQAGFPAARLSK</sequence>
<protein>
    <submittedName>
        <fullName evidence="3">SPOR domain-containing protein</fullName>
    </submittedName>
</protein>
<gene>
    <name evidence="3" type="ORF">GFB49_15975</name>
</gene>
<keyword evidence="4" id="KW-1185">Reference proteome</keyword>
<organism evidence="3 4">
    <name type="scientific">Tritonibacter litoralis</name>
    <dbReference type="NCBI Taxonomy" id="2662264"/>
    <lineage>
        <taxon>Bacteria</taxon>
        <taxon>Pseudomonadati</taxon>
        <taxon>Pseudomonadota</taxon>
        <taxon>Alphaproteobacteria</taxon>
        <taxon>Rhodobacterales</taxon>
        <taxon>Paracoccaceae</taxon>
        <taxon>Tritonibacter</taxon>
    </lineage>
</organism>
<evidence type="ECO:0000313" key="4">
    <source>
        <dbReference type="Proteomes" id="UP000444174"/>
    </source>
</evidence>
<feature type="region of interest" description="Disordered" evidence="1">
    <location>
        <begin position="112"/>
        <end position="170"/>
    </location>
</feature>
<dbReference type="Pfam" id="PF05036">
    <property type="entry name" value="SPOR"/>
    <property type="match status" value="1"/>
</dbReference>
<dbReference type="GO" id="GO:0042834">
    <property type="term" value="F:peptidoglycan binding"/>
    <property type="evidence" value="ECO:0007669"/>
    <property type="project" value="InterPro"/>
</dbReference>
<comment type="caution">
    <text evidence="3">The sequence shown here is derived from an EMBL/GenBank/DDBJ whole genome shotgun (WGS) entry which is preliminary data.</text>
</comment>
<evidence type="ECO:0000313" key="3">
    <source>
        <dbReference type="EMBL" id="MQQ09964.1"/>
    </source>
</evidence>
<dbReference type="RefSeq" id="WP_153216939.1">
    <property type="nucleotide sequence ID" value="NZ_WIBF01000011.1"/>
</dbReference>
<dbReference type="SUPFAM" id="SSF110997">
    <property type="entry name" value="Sporulation related repeat"/>
    <property type="match status" value="1"/>
</dbReference>
<evidence type="ECO:0000259" key="2">
    <source>
        <dbReference type="PROSITE" id="PS51724"/>
    </source>
</evidence>
<proteinExistence type="predicted"/>
<accession>A0A843YKN0</accession>
<evidence type="ECO:0000256" key="1">
    <source>
        <dbReference type="SAM" id="MobiDB-lite"/>
    </source>
</evidence>
<dbReference type="PROSITE" id="PS51724">
    <property type="entry name" value="SPOR"/>
    <property type="match status" value="1"/>
</dbReference>
<name>A0A843YKN0_9RHOB</name>